<feature type="transmembrane region" description="Helical" evidence="6">
    <location>
        <begin position="12"/>
        <end position="32"/>
    </location>
</feature>
<feature type="transmembrane region" description="Helical" evidence="6">
    <location>
        <begin position="155"/>
        <end position="171"/>
    </location>
</feature>
<name>A0A4R6TN97_9FLAO</name>
<sequence>MTTHKLTLSPEQLFMGSILLVNGGNYLYNLILGRLLTPAVFAEAALLITLLLILSFMGMTFQLAMAKFTVIFSGSTWKAFHRYIYKAGLFTGVGIGLLVVALAPALQQLFNTSNFWMFTAFGFGVPLYFLMSIKRGKDHGKQHYSRLSLSYQAEMWSRLLLTLAALLLLPAKPGLLVGMGIAASFLFGLVPGGINLNVFKIKERLKPTAHSHVSRFILITASYEFTQIIINNSDILLVKHFFENTDAGLYASLALIGRVVYFVAWMFVMLLLPAVLERQKRGENTNPLLYKYVMYIGMFASTIILGCYLFPEVIIQLMFGKAYLPMAGLLWQYALATSLFAISNIFAYYFLCLDDYIPVMWSGIFGISQVLLIILFHSSLDMVVQLQIVVMTFLLISQLIYFAYKNIMR</sequence>
<feature type="transmembrane region" description="Helical" evidence="6">
    <location>
        <begin position="115"/>
        <end position="134"/>
    </location>
</feature>
<dbReference type="InterPro" id="IPR050833">
    <property type="entry name" value="Poly_Biosynth_Transport"/>
</dbReference>
<evidence type="ECO:0000256" key="4">
    <source>
        <dbReference type="ARBA" id="ARBA00022989"/>
    </source>
</evidence>
<feature type="transmembrane region" description="Helical" evidence="6">
    <location>
        <begin position="331"/>
        <end position="351"/>
    </location>
</feature>
<keyword evidence="4 6" id="KW-1133">Transmembrane helix</keyword>
<dbReference type="EMBL" id="SNYI01000002">
    <property type="protein sequence ID" value="TDQ31085.1"/>
    <property type="molecule type" value="Genomic_DNA"/>
</dbReference>
<keyword evidence="5 6" id="KW-0472">Membrane</keyword>
<feature type="transmembrane region" description="Helical" evidence="6">
    <location>
        <begin position="44"/>
        <end position="63"/>
    </location>
</feature>
<feature type="transmembrane region" description="Helical" evidence="6">
    <location>
        <begin position="382"/>
        <end position="404"/>
    </location>
</feature>
<reference evidence="7 8" key="1">
    <citation type="submission" date="2019-03" db="EMBL/GenBank/DDBJ databases">
        <title>Genomic Encyclopedia of Archaeal and Bacterial Type Strains, Phase II (KMG-II): from individual species to whole genera.</title>
        <authorList>
            <person name="Goeker M."/>
        </authorList>
    </citation>
    <scope>NUCLEOTIDE SEQUENCE [LARGE SCALE GENOMIC DNA]</scope>
    <source>
        <strain evidence="7 8">DSM 18435</strain>
    </source>
</reference>
<evidence type="ECO:0000313" key="8">
    <source>
        <dbReference type="Proteomes" id="UP000295468"/>
    </source>
</evidence>
<dbReference type="RefSeq" id="WP_133643939.1">
    <property type="nucleotide sequence ID" value="NZ_SNYI01000002.1"/>
</dbReference>
<dbReference type="Proteomes" id="UP000295468">
    <property type="component" value="Unassembled WGS sequence"/>
</dbReference>
<evidence type="ECO:0000256" key="6">
    <source>
        <dbReference type="SAM" id="Phobius"/>
    </source>
</evidence>
<feature type="transmembrane region" description="Helical" evidence="6">
    <location>
        <begin position="213"/>
        <end position="230"/>
    </location>
</feature>
<organism evidence="7 8">
    <name type="scientific">Zeaxanthinibacter enoshimensis</name>
    <dbReference type="NCBI Taxonomy" id="392009"/>
    <lineage>
        <taxon>Bacteria</taxon>
        <taxon>Pseudomonadati</taxon>
        <taxon>Bacteroidota</taxon>
        <taxon>Flavobacteriia</taxon>
        <taxon>Flavobacteriales</taxon>
        <taxon>Flavobacteriaceae</taxon>
        <taxon>Zeaxanthinibacter</taxon>
    </lineage>
</organism>
<keyword evidence="3 6" id="KW-0812">Transmembrane</keyword>
<evidence type="ECO:0000256" key="3">
    <source>
        <dbReference type="ARBA" id="ARBA00022692"/>
    </source>
</evidence>
<proteinExistence type="predicted"/>
<feature type="transmembrane region" description="Helical" evidence="6">
    <location>
        <begin position="358"/>
        <end position="376"/>
    </location>
</feature>
<evidence type="ECO:0000256" key="2">
    <source>
        <dbReference type="ARBA" id="ARBA00022475"/>
    </source>
</evidence>
<dbReference type="PANTHER" id="PTHR30250">
    <property type="entry name" value="PST FAMILY PREDICTED COLANIC ACID TRANSPORTER"/>
    <property type="match status" value="1"/>
</dbReference>
<accession>A0A4R6TN97</accession>
<comment type="subcellular location">
    <subcellularLocation>
        <location evidence="1">Cell membrane</location>
        <topology evidence="1">Multi-pass membrane protein</topology>
    </subcellularLocation>
</comment>
<dbReference type="GO" id="GO:0005886">
    <property type="term" value="C:plasma membrane"/>
    <property type="evidence" value="ECO:0007669"/>
    <property type="project" value="UniProtKB-SubCell"/>
</dbReference>
<dbReference type="OrthoDB" id="105016at2"/>
<feature type="transmembrane region" description="Helical" evidence="6">
    <location>
        <begin position="250"/>
        <end position="276"/>
    </location>
</feature>
<comment type="caution">
    <text evidence="7">The sequence shown here is derived from an EMBL/GenBank/DDBJ whole genome shotgun (WGS) entry which is preliminary data.</text>
</comment>
<keyword evidence="2" id="KW-1003">Cell membrane</keyword>
<protein>
    <submittedName>
        <fullName evidence="7">O-antigen/teichoic acid export membrane protein</fullName>
    </submittedName>
</protein>
<keyword evidence="8" id="KW-1185">Reference proteome</keyword>
<evidence type="ECO:0000313" key="7">
    <source>
        <dbReference type="EMBL" id="TDQ31085.1"/>
    </source>
</evidence>
<evidence type="ECO:0000256" key="1">
    <source>
        <dbReference type="ARBA" id="ARBA00004651"/>
    </source>
</evidence>
<gene>
    <name evidence="7" type="ORF">CLV82_1786</name>
</gene>
<feature type="transmembrane region" description="Helical" evidence="6">
    <location>
        <begin position="177"/>
        <end position="201"/>
    </location>
</feature>
<feature type="transmembrane region" description="Helical" evidence="6">
    <location>
        <begin position="83"/>
        <end position="103"/>
    </location>
</feature>
<evidence type="ECO:0000256" key="5">
    <source>
        <dbReference type="ARBA" id="ARBA00023136"/>
    </source>
</evidence>
<dbReference type="PANTHER" id="PTHR30250:SF28">
    <property type="entry name" value="POLYSACCHARIDE BIOSYNTHESIS PROTEIN"/>
    <property type="match status" value="1"/>
</dbReference>
<feature type="transmembrane region" description="Helical" evidence="6">
    <location>
        <begin position="288"/>
        <end position="311"/>
    </location>
</feature>
<dbReference type="AlphaFoldDB" id="A0A4R6TN97"/>